<evidence type="ECO:0000313" key="3">
    <source>
        <dbReference type="EMBL" id="SDB16300.1"/>
    </source>
</evidence>
<dbReference type="Gene3D" id="2.30.30.40">
    <property type="entry name" value="SH3 Domains"/>
    <property type="match status" value="1"/>
</dbReference>
<dbReference type="Pfam" id="PF08239">
    <property type="entry name" value="SH3_3"/>
    <property type="match status" value="1"/>
</dbReference>
<reference evidence="3 4" key="1">
    <citation type="submission" date="2016-10" db="EMBL/GenBank/DDBJ databases">
        <authorList>
            <person name="de Groot N.N."/>
        </authorList>
    </citation>
    <scope>NUCLEOTIDE SEQUENCE [LARGE SCALE GENOMIC DNA]</scope>
    <source>
        <strain evidence="3 4">ATCC 35022</strain>
    </source>
</reference>
<dbReference type="AlphaFoldDB" id="A0A1G6B6K2"/>
<dbReference type="STRING" id="665467.SAMN02982931_01292"/>
<evidence type="ECO:0000313" key="4">
    <source>
        <dbReference type="Proteomes" id="UP000199071"/>
    </source>
</evidence>
<evidence type="ECO:0000256" key="1">
    <source>
        <dbReference type="SAM" id="SignalP"/>
    </source>
</evidence>
<dbReference type="Proteomes" id="UP000199071">
    <property type="component" value="Unassembled WGS sequence"/>
</dbReference>
<sequence>MIRSSMLAALMIAGLAAPALANNATTDGLFVNIRAGAGVNYEPICLAWPNVPFTVVKCEGNWCKVNYLRSTGWMSRKHIVMQN</sequence>
<feature type="signal peptide" evidence="1">
    <location>
        <begin position="1"/>
        <end position="21"/>
    </location>
</feature>
<organism evidence="3 4">
    <name type="scientific">Bauldia litoralis</name>
    <dbReference type="NCBI Taxonomy" id="665467"/>
    <lineage>
        <taxon>Bacteria</taxon>
        <taxon>Pseudomonadati</taxon>
        <taxon>Pseudomonadota</taxon>
        <taxon>Alphaproteobacteria</taxon>
        <taxon>Hyphomicrobiales</taxon>
        <taxon>Kaistiaceae</taxon>
        <taxon>Bauldia</taxon>
    </lineage>
</organism>
<feature type="domain" description="SH3b" evidence="2">
    <location>
        <begin position="31"/>
        <end position="79"/>
    </location>
</feature>
<keyword evidence="1" id="KW-0732">Signal</keyword>
<dbReference type="OrthoDB" id="8074373at2"/>
<name>A0A1G6B6K2_9HYPH</name>
<accession>A0A1G6B6K2</accession>
<dbReference type="RefSeq" id="WP_090875561.1">
    <property type="nucleotide sequence ID" value="NZ_FMXQ01000002.1"/>
</dbReference>
<keyword evidence="4" id="KW-1185">Reference proteome</keyword>
<proteinExistence type="predicted"/>
<dbReference type="EMBL" id="FMXQ01000002">
    <property type="protein sequence ID" value="SDB16300.1"/>
    <property type="molecule type" value="Genomic_DNA"/>
</dbReference>
<evidence type="ECO:0000259" key="2">
    <source>
        <dbReference type="Pfam" id="PF08239"/>
    </source>
</evidence>
<protein>
    <submittedName>
        <fullName evidence="3">SH3 domain-containing protein</fullName>
    </submittedName>
</protein>
<gene>
    <name evidence="3" type="ORF">SAMN02982931_01292</name>
</gene>
<dbReference type="InterPro" id="IPR003646">
    <property type="entry name" value="SH3-like_bac-type"/>
</dbReference>
<feature type="chain" id="PRO_5011431904" evidence="1">
    <location>
        <begin position="22"/>
        <end position="83"/>
    </location>
</feature>